<proteinExistence type="predicted"/>
<name>A0AAD4MEX0_9BILA</name>
<reference evidence="2" key="1">
    <citation type="submission" date="2022-01" db="EMBL/GenBank/DDBJ databases">
        <title>Genome Sequence Resource for Two Populations of Ditylenchus destructor, the Migratory Endoparasitic Phytonematode.</title>
        <authorList>
            <person name="Zhang H."/>
            <person name="Lin R."/>
            <person name="Xie B."/>
        </authorList>
    </citation>
    <scope>NUCLEOTIDE SEQUENCE</scope>
    <source>
        <strain evidence="2">BazhouSP</strain>
    </source>
</reference>
<dbReference type="AlphaFoldDB" id="A0AAD4MEX0"/>
<sequence>MRDAHGPAFADKTDKQQGAASRRPEGLESRGGIGESAGDSAHDQPGEADRIAAVGEHAILRPHRRGGKGERNRDGDQPDAGRGTDEQAEDQQHHPPPASGTPPCHQRGRDDATHERRDQHQDNSDDFPARNGDTEAGRVAAHERHEIAARRDERDRIDIARQEGEGDGNALAAAIEAGHAFPIAGGGHVREQATQQTGACCSLRPVKASSASHCGARCRLWIATGGGESRSTRQPIDIELAPGSASTGLSLNAAVGTMSDWGKAHEARMAASA</sequence>
<feature type="compositionally biased region" description="Basic and acidic residues" evidence="1">
    <location>
        <begin position="107"/>
        <end position="123"/>
    </location>
</feature>
<organism evidence="2 3">
    <name type="scientific">Ditylenchus destructor</name>
    <dbReference type="NCBI Taxonomy" id="166010"/>
    <lineage>
        <taxon>Eukaryota</taxon>
        <taxon>Metazoa</taxon>
        <taxon>Ecdysozoa</taxon>
        <taxon>Nematoda</taxon>
        <taxon>Chromadorea</taxon>
        <taxon>Rhabditida</taxon>
        <taxon>Tylenchina</taxon>
        <taxon>Tylenchomorpha</taxon>
        <taxon>Sphaerularioidea</taxon>
        <taxon>Anguinidae</taxon>
        <taxon>Anguininae</taxon>
        <taxon>Ditylenchus</taxon>
    </lineage>
</organism>
<feature type="compositionally biased region" description="Basic and acidic residues" evidence="1">
    <location>
        <begin position="67"/>
        <end position="76"/>
    </location>
</feature>
<feature type="compositionally biased region" description="Basic and acidic residues" evidence="1">
    <location>
        <begin position="82"/>
        <end position="93"/>
    </location>
</feature>
<keyword evidence="3" id="KW-1185">Reference proteome</keyword>
<evidence type="ECO:0000313" key="3">
    <source>
        <dbReference type="Proteomes" id="UP001201812"/>
    </source>
</evidence>
<comment type="caution">
    <text evidence="2">The sequence shown here is derived from an EMBL/GenBank/DDBJ whole genome shotgun (WGS) entry which is preliminary data.</text>
</comment>
<dbReference type="EMBL" id="JAKKPZ010000956">
    <property type="protein sequence ID" value="KAI1691316.1"/>
    <property type="molecule type" value="Genomic_DNA"/>
</dbReference>
<protein>
    <submittedName>
        <fullName evidence="2">Uncharacterized protein</fullName>
    </submittedName>
</protein>
<feature type="compositionally biased region" description="Basic and acidic residues" evidence="1">
    <location>
        <begin position="40"/>
        <end position="50"/>
    </location>
</feature>
<accession>A0AAD4MEX0</accession>
<gene>
    <name evidence="2" type="ORF">DdX_21963</name>
</gene>
<feature type="region of interest" description="Disordered" evidence="1">
    <location>
        <begin position="1"/>
        <end position="144"/>
    </location>
</feature>
<evidence type="ECO:0000256" key="1">
    <source>
        <dbReference type="SAM" id="MobiDB-lite"/>
    </source>
</evidence>
<dbReference type="Proteomes" id="UP001201812">
    <property type="component" value="Unassembled WGS sequence"/>
</dbReference>
<feature type="compositionally biased region" description="Basic and acidic residues" evidence="1">
    <location>
        <begin position="132"/>
        <end position="144"/>
    </location>
</feature>
<feature type="compositionally biased region" description="Basic and acidic residues" evidence="1">
    <location>
        <begin position="1"/>
        <end position="15"/>
    </location>
</feature>
<evidence type="ECO:0000313" key="2">
    <source>
        <dbReference type="EMBL" id="KAI1691316.1"/>
    </source>
</evidence>